<dbReference type="InterPro" id="IPR013519">
    <property type="entry name" value="Int_alpha_beta-p"/>
</dbReference>
<keyword evidence="1 5" id="KW-0732">Signal</keyword>
<evidence type="ECO:0000256" key="1">
    <source>
        <dbReference type="ARBA" id="ARBA00022729"/>
    </source>
</evidence>
<dbReference type="SUPFAM" id="SSF69318">
    <property type="entry name" value="Integrin alpha N-terminal domain"/>
    <property type="match status" value="1"/>
</dbReference>
<evidence type="ECO:0000256" key="4">
    <source>
        <dbReference type="ARBA" id="ARBA00023180"/>
    </source>
</evidence>
<keyword evidence="3" id="KW-0378">Hydrolase</keyword>
<dbReference type="GO" id="GO:0004621">
    <property type="term" value="F:glycosylphosphatidylinositol phospholipase D activity"/>
    <property type="evidence" value="ECO:0007669"/>
    <property type="project" value="TreeGrafter"/>
</dbReference>
<dbReference type="EMBL" id="CP163443">
    <property type="protein sequence ID" value="XDQ54670.1"/>
    <property type="molecule type" value="Genomic_DNA"/>
</dbReference>
<evidence type="ECO:0000256" key="2">
    <source>
        <dbReference type="ARBA" id="ARBA00022737"/>
    </source>
</evidence>
<dbReference type="PANTHER" id="PTHR23221">
    <property type="entry name" value="GLYCOSYLPHOSPHATIDYLINOSITOL PHOSPHOLIPASE D"/>
    <property type="match status" value="1"/>
</dbReference>
<feature type="signal peptide" evidence="5">
    <location>
        <begin position="1"/>
        <end position="31"/>
    </location>
</feature>
<protein>
    <recommendedName>
        <fullName evidence="7">VCBS repeat-containing protein</fullName>
    </recommendedName>
</protein>
<dbReference type="Pfam" id="PF01839">
    <property type="entry name" value="FG-GAP"/>
    <property type="match status" value="2"/>
</dbReference>
<name>A0AB39RIM5_9ACTN</name>
<feature type="chain" id="PRO_5044345193" description="VCBS repeat-containing protein" evidence="5">
    <location>
        <begin position="32"/>
        <end position="174"/>
    </location>
</feature>
<sequence>MTRTRGWWRAAAIVLAGVVGGALLPAAPAAAVHGPVPRDFNGDGYRDAVLPAPGANVSGKESAGAVVVLYGSASGLTTTRRKTITQNTSGMPGSSETDDFFGTTVSAADINRDGKPELFISASGENLSLGAVWVLPGASTRPTTTGSRMILPSSVGLTQSTLVLLGGNGLLKVI</sequence>
<proteinExistence type="predicted"/>
<dbReference type="GO" id="GO:0031012">
    <property type="term" value="C:extracellular matrix"/>
    <property type="evidence" value="ECO:0007669"/>
    <property type="project" value="TreeGrafter"/>
</dbReference>
<evidence type="ECO:0000256" key="5">
    <source>
        <dbReference type="SAM" id="SignalP"/>
    </source>
</evidence>
<reference evidence="6" key="1">
    <citation type="submission" date="2024-07" db="EMBL/GenBank/DDBJ databases">
        <authorList>
            <person name="Yu S.T."/>
        </authorList>
    </citation>
    <scope>NUCLEOTIDE SEQUENCE</scope>
    <source>
        <strain evidence="6">R41</strain>
    </source>
</reference>
<dbReference type="SMART" id="SM00191">
    <property type="entry name" value="Int_alpha"/>
    <property type="match status" value="2"/>
</dbReference>
<dbReference type="AlphaFoldDB" id="A0AB39RIM5"/>
<dbReference type="Gene3D" id="2.130.10.130">
    <property type="entry name" value="Integrin alpha, N-terminal"/>
    <property type="match status" value="1"/>
</dbReference>
<dbReference type="PANTHER" id="PTHR23221:SF7">
    <property type="entry name" value="PHOSPHATIDYLINOSITOL-GLYCAN-SPECIFIC PHOSPHOLIPASE D"/>
    <property type="match status" value="1"/>
</dbReference>
<organism evidence="6">
    <name type="scientific">Streptomyces sp. R41</name>
    <dbReference type="NCBI Taxonomy" id="3238632"/>
    <lineage>
        <taxon>Bacteria</taxon>
        <taxon>Bacillati</taxon>
        <taxon>Actinomycetota</taxon>
        <taxon>Actinomycetes</taxon>
        <taxon>Kitasatosporales</taxon>
        <taxon>Streptomycetaceae</taxon>
        <taxon>Streptomyces</taxon>
    </lineage>
</organism>
<gene>
    <name evidence="6" type="ORF">AB5J53_24915</name>
</gene>
<evidence type="ECO:0000256" key="3">
    <source>
        <dbReference type="ARBA" id="ARBA00022801"/>
    </source>
</evidence>
<evidence type="ECO:0000313" key="6">
    <source>
        <dbReference type="EMBL" id="XDQ54670.1"/>
    </source>
</evidence>
<evidence type="ECO:0008006" key="7">
    <source>
        <dbReference type="Google" id="ProtNLM"/>
    </source>
</evidence>
<accession>A0AB39RIM5</accession>
<dbReference type="GO" id="GO:0005615">
    <property type="term" value="C:extracellular space"/>
    <property type="evidence" value="ECO:0007669"/>
    <property type="project" value="TreeGrafter"/>
</dbReference>
<dbReference type="InterPro" id="IPR013517">
    <property type="entry name" value="FG-GAP"/>
</dbReference>
<dbReference type="PROSITE" id="PS51470">
    <property type="entry name" value="FG_GAP"/>
    <property type="match status" value="1"/>
</dbReference>
<dbReference type="InterPro" id="IPR028994">
    <property type="entry name" value="Integrin_alpha_N"/>
</dbReference>
<keyword evidence="4" id="KW-0325">Glycoprotein</keyword>
<dbReference type="RefSeq" id="WP_369247871.1">
    <property type="nucleotide sequence ID" value="NZ_CP163443.1"/>
</dbReference>
<keyword evidence="2" id="KW-0677">Repeat</keyword>